<evidence type="ECO:0000313" key="2">
    <source>
        <dbReference type="Proteomes" id="UP000796880"/>
    </source>
</evidence>
<organism evidence="1 2">
    <name type="scientific">Rhamnella rubrinervis</name>
    <dbReference type="NCBI Taxonomy" id="2594499"/>
    <lineage>
        <taxon>Eukaryota</taxon>
        <taxon>Viridiplantae</taxon>
        <taxon>Streptophyta</taxon>
        <taxon>Embryophyta</taxon>
        <taxon>Tracheophyta</taxon>
        <taxon>Spermatophyta</taxon>
        <taxon>Magnoliopsida</taxon>
        <taxon>eudicotyledons</taxon>
        <taxon>Gunneridae</taxon>
        <taxon>Pentapetalae</taxon>
        <taxon>rosids</taxon>
        <taxon>fabids</taxon>
        <taxon>Rosales</taxon>
        <taxon>Rhamnaceae</taxon>
        <taxon>rhamnoid group</taxon>
        <taxon>Rhamneae</taxon>
        <taxon>Rhamnella</taxon>
    </lineage>
</organism>
<sequence length="218" mass="25062">MAFVCLRNNGAAIVFSEIITQQKKPRQVVVEGNLACSAGAILSNLFGRPRRAKLSAHRLCARLLRGMHAQMEPFETKMPSLQRRLRLLVFPHQFFFWEFPQTAFTSSETVINGVRSRTRPLPWRQSFGRPGTVGDDVIAERKLRWRASIYEKRLQAVPSSPQNQYHLFLLKLTDVNGDVKFLRQKSTGLCGPWVMDRRAEQENFLISWRHGHGVISFV</sequence>
<dbReference type="EMBL" id="VOIH02000001">
    <property type="protein sequence ID" value="KAF3456176.1"/>
    <property type="molecule type" value="Genomic_DNA"/>
</dbReference>
<gene>
    <name evidence="1" type="ORF">FNV43_RR00826</name>
</gene>
<accession>A0A8K0HPA6</accession>
<name>A0A8K0HPA6_9ROSA</name>
<reference evidence="1" key="1">
    <citation type="submission" date="2020-03" db="EMBL/GenBank/DDBJ databases">
        <title>A high-quality chromosome-level genome assembly of a woody plant with both climbing and erect habits, Rhamnella rubrinervis.</title>
        <authorList>
            <person name="Lu Z."/>
            <person name="Yang Y."/>
            <person name="Zhu X."/>
            <person name="Sun Y."/>
        </authorList>
    </citation>
    <scope>NUCLEOTIDE SEQUENCE</scope>
    <source>
        <strain evidence="1">BYM</strain>
        <tissue evidence="1">Leaf</tissue>
    </source>
</reference>
<dbReference type="Proteomes" id="UP000796880">
    <property type="component" value="Unassembled WGS sequence"/>
</dbReference>
<dbReference type="OrthoDB" id="5600418at2759"/>
<protein>
    <submittedName>
        <fullName evidence="1">Uncharacterized protein</fullName>
    </submittedName>
</protein>
<keyword evidence="2" id="KW-1185">Reference proteome</keyword>
<dbReference type="AlphaFoldDB" id="A0A8K0HPA6"/>
<comment type="caution">
    <text evidence="1">The sequence shown here is derived from an EMBL/GenBank/DDBJ whole genome shotgun (WGS) entry which is preliminary data.</text>
</comment>
<proteinExistence type="predicted"/>
<evidence type="ECO:0000313" key="1">
    <source>
        <dbReference type="EMBL" id="KAF3456176.1"/>
    </source>
</evidence>